<comment type="caution">
    <text evidence="1">The sequence shown here is derived from an EMBL/GenBank/DDBJ whole genome shotgun (WGS) entry which is preliminary data.</text>
</comment>
<sequence>MHAPCEEQMESVCKILKHLKGSPGKGLYFRKNETRSIEGFIDAYWADSIDDRKSTSGYCTFVWGNFVTWRSKKQKVVARSSVEAEFRLLLVVEWTLDVVKDLRDLERDFKFRLEGFPVEDLE</sequence>
<dbReference type="EMBL" id="QGNW01000138">
    <property type="protein sequence ID" value="RVW92404.1"/>
    <property type="molecule type" value="Genomic_DNA"/>
</dbReference>
<dbReference type="AlphaFoldDB" id="A0A438I6Q5"/>
<evidence type="ECO:0000313" key="1">
    <source>
        <dbReference type="EMBL" id="RVW92404.1"/>
    </source>
</evidence>
<evidence type="ECO:0000313" key="2">
    <source>
        <dbReference type="Proteomes" id="UP000288805"/>
    </source>
</evidence>
<name>A0A438I6Q5_VITVI</name>
<dbReference type="CDD" id="cd09272">
    <property type="entry name" value="RNase_HI_RT_Ty1"/>
    <property type="match status" value="1"/>
</dbReference>
<dbReference type="PANTHER" id="PTHR11439">
    <property type="entry name" value="GAG-POL-RELATED RETROTRANSPOSON"/>
    <property type="match status" value="1"/>
</dbReference>
<accession>A0A438I6Q5</accession>
<protein>
    <submittedName>
        <fullName evidence="1">Retrovirus-related Pol polyprotein from transposon RE1</fullName>
    </submittedName>
</protein>
<organism evidence="1 2">
    <name type="scientific">Vitis vinifera</name>
    <name type="common">Grape</name>
    <dbReference type="NCBI Taxonomy" id="29760"/>
    <lineage>
        <taxon>Eukaryota</taxon>
        <taxon>Viridiplantae</taxon>
        <taxon>Streptophyta</taxon>
        <taxon>Embryophyta</taxon>
        <taxon>Tracheophyta</taxon>
        <taxon>Spermatophyta</taxon>
        <taxon>Magnoliopsida</taxon>
        <taxon>eudicotyledons</taxon>
        <taxon>Gunneridae</taxon>
        <taxon>Pentapetalae</taxon>
        <taxon>rosids</taxon>
        <taxon>Vitales</taxon>
        <taxon>Vitaceae</taxon>
        <taxon>Viteae</taxon>
        <taxon>Vitis</taxon>
    </lineage>
</organism>
<gene>
    <name evidence="1" type="primary">RE1_2739</name>
    <name evidence="1" type="ORF">CK203_032424</name>
</gene>
<reference evidence="1 2" key="1">
    <citation type="journal article" date="2018" name="PLoS Genet.">
        <title>Population sequencing reveals clonal diversity and ancestral inbreeding in the grapevine cultivar Chardonnay.</title>
        <authorList>
            <person name="Roach M.J."/>
            <person name="Johnson D.L."/>
            <person name="Bohlmann J."/>
            <person name="van Vuuren H.J."/>
            <person name="Jones S.J."/>
            <person name="Pretorius I.S."/>
            <person name="Schmidt S.A."/>
            <person name="Borneman A.R."/>
        </authorList>
    </citation>
    <scope>NUCLEOTIDE SEQUENCE [LARGE SCALE GENOMIC DNA]</scope>
    <source>
        <strain evidence="2">cv. Chardonnay</strain>
        <tissue evidence="1">Leaf</tissue>
    </source>
</reference>
<dbReference type="Proteomes" id="UP000288805">
    <property type="component" value="Unassembled WGS sequence"/>
</dbReference>
<dbReference type="PANTHER" id="PTHR11439:SF440">
    <property type="entry name" value="INTEGRASE CATALYTIC DOMAIN-CONTAINING PROTEIN"/>
    <property type="match status" value="1"/>
</dbReference>
<proteinExistence type="predicted"/>